<reference evidence="1 2" key="1">
    <citation type="journal article" date="2015" name="Proc. Natl. Acad. Sci. U.S.A.">
        <title>The resurrection genome of Boea hygrometrica: A blueprint for survival of dehydration.</title>
        <authorList>
            <person name="Xiao L."/>
            <person name="Yang G."/>
            <person name="Zhang L."/>
            <person name="Yang X."/>
            <person name="Zhao S."/>
            <person name="Ji Z."/>
            <person name="Zhou Q."/>
            <person name="Hu M."/>
            <person name="Wang Y."/>
            <person name="Chen M."/>
            <person name="Xu Y."/>
            <person name="Jin H."/>
            <person name="Xiao X."/>
            <person name="Hu G."/>
            <person name="Bao F."/>
            <person name="Hu Y."/>
            <person name="Wan P."/>
            <person name="Li L."/>
            <person name="Deng X."/>
            <person name="Kuang T."/>
            <person name="Xiang C."/>
            <person name="Zhu J.K."/>
            <person name="Oliver M.J."/>
            <person name="He Y."/>
        </authorList>
    </citation>
    <scope>NUCLEOTIDE SEQUENCE [LARGE SCALE GENOMIC DNA]</scope>
    <source>
        <strain evidence="2">cv. XS01</strain>
    </source>
</reference>
<organism evidence="1 2">
    <name type="scientific">Dorcoceras hygrometricum</name>
    <dbReference type="NCBI Taxonomy" id="472368"/>
    <lineage>
        <taxon>Eukaryota</taxon>
        <taxon>Viridiplantae</taxon>
        <taxon>Streptophyta</taxon>
        <taxon>Embryophyta</taxon>
        <taxon>Tracheophyta</taxon>
        <taxon>Spermatophyta</taxon>
        <taxon>Magnoliopsida</taxon>
        <taxon>eudicotyledons</taxon>
        <taxon>Gunneridae</taxon>
        <taxon>Pentapetalae</taxon>
        <taxon>asterids</taxon>
        <taxon>lamiids</taxon>
        <taxon>Lamiales</taxon>
        <taxon>Gesneriaceae</taxon>
        <taxon>Didymocarpoideae</taxon>
        <taxon>Trichosporeae</taxon>
        <taxon>Loxocarpinae</taxon>
        <taxon>Dorcoceras</taxon>
    </lineage>
</organism>
<keyword evidence="2" id="KW-1185">Reference proteome</keyword>
<name>A0A2Z6ZY41_9LAMI</name>
<proteinExistence type="predicted"/>
<dbReference type="PROSITE" id="PS51257">
    <property type="entry name" value="PROKAR_LIPOPROTEIN"/>
    <property type="match status" value="1"/>
</dbReference>
<protein>
    <submittedName>
        <fullName evidence="1">Uncharacterized protein</fullName>
    </submittedName>
</protein>
<sequence length="132" mass="14731">MLHRRIARPARNQRPTCTAASIIASATACHSAHEIFDQQRSRRKAGGQRCATVRARRRPHPAAIVATAGHKIATAYGQRSATSRARLRLSIGQRSRGQRASRAPRVRKLWGAAAHGGGRRWFQKISNFRYEI</sequence>
<accession>A0A2Z6ZY41</accession>
<dbReference type="AlphaFoldDB" id="A0A2Z6ZY41"/>
<evidence type="ECO:0000313" key="2">
    <source>
        <dbReference type="Proteomes" id="UP000250235"/>
    </source>
</evidence>
<dbReference type="Proteomes" id="UP000250235">
    <property type="component" value="Unassembled WGS sequence"/>
</dbReference>
<dbReference type="EMBL" id="KV027452">
    <property type="protein sequence ID" value="KZV13733.1"/>
    <property type="molecule type" value="Genomic_DNA"/>
</dbReference>
<evidence type="ECO:0000313" key="1">
    <source>
        <dbReference type="EMBL" id="KZV13733.1"/>
    </source>
</evidence>
<gene>
    <name evidence="1" type="ORF">F511_45102</name>
</gene>